<dbReference type="Gene3D" id="1.10.555.10">
    <property type="entry name" value="Rho GTPase activation protein"/>
    <property type="match status" value="1"/>
</dbReference>
<dbReference type="GO" id="GO:0005634">
    <property type="term" value="C:nucleus"/>
    <property type="evidence" value="ECO:0007669"/>
    <property type="project" value="TreeGrafter"/>
</dbReference>
<proteinExistence type="predicted"/>
<dbReference type="PANTHER" id="PTHR46199">
    <property type="entry name" value="RAC GTPASE-ACTIVATING PROTEIN 1"/>
    <property type="match status" value="1"/>
</dbReference>
<dbReference type="SUPFAM" id="SSF48350">
    <property type="entry name" value="GTPase activation domain, GAP"/>
    <property type="match status" value="1"/>
</dbReference>
<protein>
    <submittedName>
        <fullName evidence="4">Rac GTPase-activating protein 1</fullName>
    </submittedName>
</protein>
<dbReference type="GO" id="GO:0007266">
    <property type="term" value="P:Rho protein signal transduction"/>
    <property type="evidence" value="ECO:0007669"/>
    <property type="project" value="TreeGrafter"/>
</dbReference>
<dbReference type="GO" id="GO:0051233">
    <property type="term" value="C:spindle midzone"/>
    <property type="evidence" value="ECO:0007669"/>
    <property type="project" value="TreeGrafter"/>
</dbReference>
<feature type="coiled-coil region" evidence="1">
    <location>
        <begin position="6"/>
        <end position="33"/>
    </location>
</feature>
<dbReference type="EMBL" id="JWZT01000510">
    <property type="protein sequence ID" value="KII74168.1"/>
    <property type="molecule type" value="Genomic_DNA"/>
</dbReference>
<dbReference type="GO" id="GO:0000281">
    <property type="term" value="P:mitotic cytokinesis"/>
    <property type="evidence" value="ECO:0007669"/>
    <property type="project" value="TreeGrafter"/>
</dbReference>
<evidence type="ECO:0000313" key="4">
    <source>
        <dbReference type="EMBL" id="KII74168.1"/>
    </source>
</evidence>
<dbReference type="InterPro" id="IPR000198">
    <property type="entry name" value="RhoGAP_dom"/>
</dbReference>
<dbReference type="SMART" id="SM00324">
    <property type="entry name" value="RhoGAP"/>
    <property type="match status" value="1"/>
</dbReference>
<dbReference type="GO" id="GO:0032154">
    <property type="term" value="C:cleavage furrow"/>
    <property type="evidence" value="ECO:0007669"/>
    <property type="project" value="TreeGrafter"/>
</dbReference>
<dbReference type="GO" id="GO:0097149">
    <property type="term" value="C:centralspindlin complex"/>
    <property type="evidence" value="ECO:0007669"/>
    <property type="project" value="TreeGrafter"/>
</dbReference>
<organism evidence="4 5">
    <name type="scientific">Thelohanellus kitauei</name>
    <name type="common">Myxosporean</name>
    <dbReference type="NCBI Taxonomy" id="669202"/>
    <lineage>
        <taxon>Eukaryota</taxon>
        <taxon>Metazoa</taxon>
        <taxon>Cnidaria</taxon>
        <taxon>Myxozoa</taxon>
        <taxon>Myxosporea</taxon>
        <taxon>Bivalvulida</taxon>
        <taxon>Platysporina</taxon>
        <taxon>Myxobolidae</taxon>
        <taxon>Thelohanellus</taxon>
    </lineage>
</organism>
<dbReference type="Proteomes" id="UP000031668">
    <property type="component" value="Unassembled WGS sequence"/>
</dbReference>
<evidence type="ECO:0000256" key="1">
    <source>
        <dbReference type="SAM" id="Coils"/>
    </source>
</evidence>
<feature type="region of interest" description="Disordered" evidence="2">
    <location>
        <begin position="111"/>
        <end position="130"/>
    </location>
</feature>
<dbReference type="Pfam" id="PF00620">
    <property type="entry name" value="RhoGAP"/>
    <property type="match status" value="1"/>
</dbReference>
<accession>A0A0C2JXG5</accession>
<evidence type="ECO:0000259" key="3">
    <source>
        <dbReference type="PROSITE" id="PS50238"/>
    </source>
</evidence>
<dbReference type="OrthoDB" id="2218807at2759"/>
<dbReference type="GO" id="GO:0051256">
    <property type="term" value="P:mitotic spindle midzone assembly"/>
    <property type="evidence" value="ECO:0007669"/>
    <property type="project" value="TreeGrafter"/>
</dbReference>
<dbReference type="GO" id="GO:0030496">
    <property type="term" value="C:midbody"/>
    <property type="evidence" value="ECO:0007669"/>
    <property type="project" value="TreeGrafter"/>
</dbReference>
<dbReference type="PROSITE" id="PS50238">
    <property type="entry name" value="RHOGAP"/>
    <property type="match status" value="1"/>
</dbReference>
<gene>
    <name evidence="4" type="ORF">RF11_00541</name>
</gene>
<evidence type="ECO:0000313" key="5">
    <source>
        <dbReference type="Proteomes" id="UP000031668"/>
    </source>
</evidence>
<reference evidence="4 5" key="1">
    <citation type="journal article" date="2014" name="Genome Biol. Evol.">
        <title>The genome of the myxosporean Thelohanellus kitauei shows adaptations to nutrient acquisition within its fish host.</title>
        <authorList>
            <person name="Yang Y."/>
            <person name="Xiong J."/>
            <person name="Zhou Z."/>
            <person name="Huo F."/>
            <person name="Miao W."/>
            <person name="Ran C."/>
            <person name="Liu Y."/>
            <person name="Zhang J."/>
            <person name="Feng J."/>
            <person name="Wang M."/>
            <person name="Wang M."/>
            <person name="Wang L."/>
            <person name="Yao B."/>
        </authorList>
    </citation>
    <scope>NUCLEOTIDE SEQUENCE [LARGE SCALE GENOMIC DNA]</scope>
    <source>
        <strain evidence="4">Wuqing</strain>
    </source>
</reference>
<evidence type="ECO:0000256" key="2">
    <source>
        <dbReference type="SAM" id="MobiDB-lite"/>
    </source>
</evidence>
<dbReference type="InterPro" id="IPR008936">
    <property type="entry name" value="Rho_GTPase_activation_prot"/>
</dbReference>
<name>A0A0C2JXG5_THEKT</name>
<dbReference type="GO" id="GO:0005096">
    <property type="term" value="F:GTPase activator activity"/>
    <property type="evidence" value="ECO:0007669"/>
    <property type="project" value="TreeGrafter"/>
</dbReference>
<keyword evidence="1" id="KW-0175">Coiled coil</keyword>
<feature type="domain" description="Rho-GAP" evidence="3">
    <location>
        <begin position="197"/>
        <end position="382"/>
    </location>
</feature>
<comment type="caution">
    <text evidence="4">The sequence shown here is derived from an EMBL/GenBank/DDBJ whole genome shotgun (WGS) entry which is preliminary data.</text>
</comment>
<keyword evidence="5" id="KW-1185">Reference proteome</keyword>
<feature type="compositionally biased region" description="Basic and acidic residues" evidence="2">
    <location>
        <begin position="112"/>
        <end position="124"/>
    </location>
</feature>
<dbReference type="PANTHER" id="PTHR46199:SF3">
    <property type="entry name" value="RAC GTPASE-ACTIVATING PROTEIN 1"/>
    <property type="match status" value="1"/>
</dbReference>
<sequence length="460" mass="52500">MTTVQLELARNQLNHALRKRTEYEKRIRYLEQQMLSIQAHLNDVDPSDLHGLDRDAIIRMTDVGSQDFQEKLIKAPVGRKSVIPSDLDDSAEETMETQLVRAASNARSFKRKINEDTETPRKTSSETSFNSIQSHYSPIPIQELPKPSVNFNSGVSNHIDMNSPTYSYHTEPESAKSNLTEHKLYPDIQSTASSAVLPITNVENNKPITTYASKVKILAEIEKRGLSEQGLYRVSGSIKEIKELKAKIRRKTEVDFSKISDIHTLTHLVKLYLRELSEPLVTRQLHAAFLECGEKNDLPRVYKLIDTLPVENRHTLAYVILHLRRVARVQENLMDFKSLARVMGPSIVGHACLNPSNSRLYEDTRIQPMLMELFLGISDDYWCVILGVESSYHLQRSVLTPVIDSDRNKTNATTLNNSPLLGRIDKVNRKRLIGDPQYPVTSKDVRKWKKQKFFDSPVAR</sequence>
<dbReference type="AlphaFoldDB" id="A0A0C2JXG5"/>